<dbReference type="Proteomes" id="UP001596065">
    <property type="component" value="Unassembled WGS sequence"/>
</dbReference>
<feature type="region of interest" description="Disordered" evidence="1">
    <location>
        <begin position="247"/>
        <end position="281"/>
    </location>
</feature>
<feature type="transmembrane region" description="Helical" evidence="2">
    <location>
        <begin position="49"/>
        <end position="66"/>
    </location>
</feature>
<feature type="compositionally biased region" description="Polar residues" evidence="1">
    <location>
        <begin position="70"/>
        <end position="81"/>
    </location>
</feature>
<dbReference type="EMBL" id="JBHSOE010000008">
    <property type="protein sequence ID" value="MFC5655207.1"/>
    <property type="molecule type" value="Genomic_DNA"/>
</dbReference>
<evidence type="ECO:0000256" key="2">
    <source>
        <dbReference type="SAM" id="Phobius"/>
    </source>
</evidence>
<reference evidence="5" key="1">
    <citation type="journal article" date="2019" name="Int. J. Syst. Evol. Microbiol.">
        <title>The Global Catalogue of Microorganisms (GCM) 10K type strain sequencing project: providing services to taxonomists for standard genome sequencing and annotation.</title>
        <authorList>
            <consortium name="The Broad Institute Genomics Platform"/>
            <consortium name="The Broad Institute Genome Sequencing Center for Infectious Disease"/>
            <person name="Wu L."/>
            <person name="Ma J."/>
        </authorList>
    </citation>
    <scope>NUCLEOTIDE SEQUENCE [LARGE SCALE GENOMIC DNA]</scope>
    <source>
        <strain evidence="5">KCTC 5701</strain>
    </source>
</reference>
<keyword evidence="2" id="KW-0812">Transmembrane</keyword>
<sequence length="281" mass="29504">MSPGDEQGYRDYQGYGDHPSPGQTRTRLPDPDPYGGAPRRPQRSSSRSLITVVGVVVLLIAAIAFANRGNGETNPDPTTKSDQPKAAATAPTGTKPVNAPPGTIPSGFPHTPQGAQSAAANYAVALGSADMFNKPRRDAIIQALMTPSKAAGFEAALDKAYTPAFAKALGLNDDGTAPQGYTFVSRTSPIGTKLTETTDNTATVEVWCSGLLGLAGEKSTNPVTNSWFTITMKLDWVAGDWKIVTHSQKEGPAPVPGDDRASSSDEMSKAVDEYGGFTYAR</sequence>
<feature type="compositionally biased region" description="Low complexity" evidence="1">
    <location>
        <begin position="84"/>
        <end position="96"/>
    </location>
</feature>
<keyword evidence="5" id="KW-1185">Reference proteome</keyword>
<feature type="compositionally biased region" description="Basic and acidic residues" evidence="1">
    <location>
        <begin position="257"/>
        <end position="272"/>
    </location>
</feature>
<evidence type="ECO:0000259" key="3">
    <source>
        <dbReference type="Pfam" id="PF26526"/>
    </source>
</evidence>
<feature type="region of interest" description="Disordered" evidence="1">
    <location>
        <begin position="1"/>
        <end position="46"/>
    </location>
</feature>
<feature type="domain" description="DUF8175" evidence="3">
    <location>
        <begin position="98"/>
        <end position="252"/>
    </location>
</feature>
<protein>
    <recommendedName>
        <fullName evidence="3">DUF8175 domain-containing protein</fullName>
    </recommendedName>
</protein>
<gene>
    <name evidence="4" type="ORF">ACFP3J_06850</name>
</gene>
<proteinExistence type="predicted"/>
<dbReference type="InterPro" id="IPR058488">
    <property type="entry name" value="DUF8175"/>
</dbReference>
<dbReference type="Pfam" id="PF26526">
    <property type="entry name" value="DUF8175"/>
    <property type="match status" value="1"/>
</dbReference>
<keyword evidence="2" id="KW-1133">Transmembrane helix</keyword>
<evidence type="ECO:0000256" key="1">
    <source>
        <dbReference type="SAM" id="MobiDB-lite"/>
    </source>
</evidence>
<accession>A0ABW0WAQ0</accession>
<organism evidence="4 5">
    <name type="scientific">Streptomyces nogalater</name>
    <dbReference type="NCBI Taxonomy" id="38314"/>
    <lineage>
        <taxon>Bacteria</taxon>
        <taxon>Bacillati</taxon>
        <taxon>Actinomycetota</taxon>
        <taxon>Actinomycetes</taxon>
        <taxon>Kitasatosporales</taxon>
        <taxon>Streptomycetaceae</taxon>
        <taxon>Streptomyces</taxon>
    </lineage>
</organism>
<name>A0ABW0WAQ0_STRNO</name>
<feature type="region of interest" description="Disordered" evidence="1">
    <location>
        <begin position="68"/>
        <end position="115"/>
    </location>
</feature>
<keyword evidence="2" id="KW-0472">Membrane</keyword>
<dbReference type="RefSeq" id="WP_344350567.1">
    <property type="nucleotide sequence ID" value="NZ_BAAASM010000037.1"/>
</dbReference>
<comment type="caution">
    <text evidence="4">The sequence shown here is derived from an EMBL/GenBank/DDBJ whole genome shotgun (WGS) entry which is preliminary data.</text>
</comment>
<evidence type="ECO:0000313" key="5">
    <source>
        <dbReference type="Proteomes" id="UP001596065"/>
    </source>
</evidence>
<evidence type="ECO:0000313" key="4">
    <source>
        <dbReference type="EMBL" id="MFC5655207.1"/>
    </source>
</evidence>